<proteinExistence type="predicted"/>
<dbReference type="AlphaFoldDB" id="A0A9Q1IJ11"/>
<dbReference type="Proteomes" id="UP001152622">
    <property type="component" value="Chromosome 15"/>
</dbReference>
<sequence length="232" mass="25618">MVKDDSAAIVDLGVRMNPPPPGLTRCTSPVLIRDRFHGKQRKVALKCNSASCTNGLFLPSLQSAWSELRKTPPPPLSVSASLFLRGHETAMRSQLRTECGHGARTRFPSSQTVLWEVEGQCRNIGESCTERRGLWDVGRLGGRVGLQETRILEADERARAWGLIRRPSIDSAANPLHLLKHTPKQSLRPSRLPIPRGPWGPAALGSQLSALARPHFPPPGSKDSRFNRHKNK</sequence>
<reference evidence="2" key="1">
    <citation type="journal article" date="2023" name="Science">
        <title>Genome structures resolve the early diversification of teleost fishes.</title>
        <authorList>
            <person name="Parey E."/>
            <person name="Louis A."/>
            <person name="Montfort J."/>
            <person name="Bouchez O."/>
            <person name="Roques C."/>
            <person name="Iampietro C."/>
            <person name="Lluch J."/>
            <person name="Castinel A."/>
            <person name="Donnadieu C."/>
            <person name="Desvignes T."/>
            <person name="Floi Bucao C."/>
            <person name="Jouanno E."/>
            <person name="Wen M."/>
            <person name="Mejri S."/>
            <person name="Dirks R."/>
            <person name="Jansen H."/>
            <person name="Henkel C."/>
            <person name="Chen W.J."/>
            <person name="Zahm M."/>
            <person name="Cabau C."/>
            <person name="Klopp C."/>
            <person name="Thompson A.W."/>
            <person name="Robinson-Rechavi M."/>
            <person name="Braasch I."/>
            <person name="Lecointre G."/>
            <person name="Bobe J."/>
            <person name="Postlethwait J.H."/>
            <person name="Berthelot C."/>
            <person name="Roest Crollius H."/>
            <person name="Guiguen Y."/>
        </authorList>
    </citation>
    <scope>NUCLEOTIDE SEQUENCE</scope>
    <source>
        <strain evidence="2">WJC10195</strain>
    </source>
</reference>
<evidence type="ECO:0000313" key="3">
    <source>
        <dbReference type="Proteomes" id="UP001152622"/>
    </source>
</evidence>
<comment type="caution">
    <text evidence="2">The sequence shown here is derived from an EMBL/GenBank/DDBJ whole genome shotgun (WGS) entry which is preliminary data.</text>
</comment>
<evidence type="ECO:0000256" key="1">
    <source>
        <dbReference type="SAM" id="MobiDB-lite"/>
    </source>
</evidence>
<name>A0A9Q1IJ11_SYNKA</name>
<gene>
    <name evidence="2" type="ORF">SKAU_G00339030</name>
</gene>
<protein>
    <submittedName>
        <fullName evidence="2">Uncharacterized protein</fullName>
    </submittedName>
</protein>
<keyword evidence="3" id="KW-1185">Reference proteome</keyword>
<dbReference type="EMBL" id="JAINUF010000015">
    <property type="protein sequence ID" value="KAJ8341612.1"/>
    <property type="molecule type" value="Genomic_DNA"/>
</dbReference>
<feature type="region of interest" description="Disordered" evidence="1">
    <location>
        <begin position="183"/>
        <end position="232"/>
    </location>
</feature>
<evidence type="ECO:0000313" key="2">
    <source>
        <dbReference type="EMBL" id="KAJ8341612.1"/>
    </source>
</evidence>
<organism evidence="2 3">
    <name type="scientific">Synaphobranchus kaupii</name>
    <name type="common">Kaup's arrowtooth eel</name>
    <dbReference type="NCBI Taxonomy" id="118154"/>
    <lineage>
        <taxon>Eukaryota</taxon>
        <taxon>Metazoa</taxon>
        <taxon>Chordata</taxon>
        <taxon>Craniata</taxon>
        <taxon>Vertebrata</taxon>
        <taxon>Euteleostomi</taxon>
        <taxon>Actinopterygii</taxon>
        <taxon>Neopterygii</taxon>
        <taxon>Teleostei</taxon>
        <taxon>Anguilliformes</taxon>
        <taxon>Synaphobranchidae</taxon>
        <taxon>Synaphobranchus</taxon>
    </lineage>
</organism>
<accession>A0A9Q1IJ11</accession>